<evidence type="ECO:0000313" key="6">
    <source>
        <dbReference type="Proteomes" id="UP000192707"/>
    </source>
</evidence>
<dbReference type="Gene3D" id="3.30.300.30">
    <property type="match status" value="1"/>
</dbReference>
<dbReference type="InterPro" id="IPR020845">
    <property type="entry name" value="AMP-binding_CS"/>
</dbReference>
<evidence type="ECO:0000259" key="3">
    <source>
        <dbReference type="Pfam" id="PF00501"/>
    </source>
</evidence>
<evidence type="ECO:0000313" key="5">
    <source>
        <dbReference type="EMBL" id="ORA19961.1"/>
    </source>
</evidence>
<dbReference type="InterPro" id="IPR042099">
    <property type="entry name" value="ANL_N_sf"/>
</dbReference>
<evidence type="ECO:0000256" key="2">
    <source>
        <dbReference type="ARBA" id="ARBA00022598"/>
    </source>
</evidence>
<dbReference type="SUPFAM" id="SSF56801">
    <property type="entry name" value="Acetyl-CoA synthetase-like"/>
    <property type="match status" value="1"/>
</dbReference>
<dbReference type="OrthoDB" id="9803968at2"/>
<dbReference type="GO" id="GO:0006631">
    <property type="term" value="P:fatty acid metabolic process"/>
    <property type="evidence" value="ECO:0007669"/>
    <property type="project" value="TreeGrafter"/>
</dbReference>
<dbReference type="EMBL" id="MVHG01000005">
    <property type="protein sequence ID" value="ORA19961.1"/>
    <property type="molecule type" value="Genomic_DNA"/>
</dbReference>
<protein>
    <submittedName>
        <fullName evidence="5">AMP-dependent synthetase</fullName>
    </submittedName>
</protein>
<dbReference type="AlphaFoldDB" id="A0A1W9ZQ88"/>
<keyword evidence="2" id="KW-0436">Ligase</keyword>
<sequence length="514" mass="55278">MTLGDIVTDNARRFPDVIAYRINDREITHAGLRQRAAQLISAMASAGVRRQDRIAIMSRNSIEFGEVMAACQLSGIIMATINFRLVRDEVHAALARVRPSVVFVADEFAPMVSDIAHELPFRPLPVCIGGPGDGGMVSFEDFAASGARGEPVLRAHPDDIAYLIFTSGTTGAAKCCILGQREQRRVAFTMNAEMCTGSDDRGLINMPMFHVGAMAIIAGLHARGGTVVLQQKFDPIDAVRLVCEERITLLHLAPVMLGALLSAVTDAGQVASLKTIVYSAAPMPLGVLERALATIPSAGFLNLYGQTEAIVSGLPRELHRVDSSDVLRSVGFPFPGFRVRIVGEDGADLPVGEPGEIAVQSNSCFRGYWADHAATLATLRDGWFHTGDIGRFDERGLLYLVDRKKDVIVTGGENVYSPEVEDAVGRVEGVAACAVIGTPHVTWGETVCAVITVQPGASVTLETVQNCVRARLAGYKIPRRLVIVDELPTLASGKIDKKRLRIDVAHRHGSEEPA</sequence>
<dbReference type="PANTHER" id="PTHR43201">
    <property type="entry name" value="ACYL-COA SYNTHETASE"/>
    <property type="match status" value="1"/>
</dbReference>
<feature type="domain" description="AMP-dependent synthetase/ligase" evidence="3">
    <location>
        <begin position="9"/>
        <end position="369"/>
    </location>
</feature>
<dbReference type="InterPro" id="IPR025110">
    <property type="entry name" value="AMP-bd_C"/>
</dbReference>
<feature type="domain" description="AMP-binding enzyme C-terminal" evidence="4">
    <location>
        <begin position="419"/>
        <end position="494"/>
    </location>
</feature>
<dbReference type="Pfam" id="PF13193">
    <property type="entry name" value="AMP-binding_C"/>
    <property type="match status" value="1"/>
</dbReference>
<name>A0A1W9ZQ88_MYCAI</name>
<dbReference type="Gene3D" id="3.40.50.12780">
    <property type="entry name" value="N-terminal domain of ligase-like"/>
    <property type="match status" value="1"/>
</dbReference>
<accession>A0A1W9ZQ88</accession>
<comment type="caution">
    <text evidence="5">The sequence shown here is derived from an EMBL/GenBank/DDBJ whole genome shotgun (WGS) entry which is preliminary data.</text>
</comment>
<keyword evidence="6" id="KW-1185">Reference proteome</keyword>
<dbReference type="Pfam" id="PF00501">
    <property type="entry name" value="AMP-binding"/>
    <property type="match status" value="1"/>
</dbReference>
<organism evidence="5 6">
    <name type="scientific">Mycobacterium arosiense ATCC BAA-1401 = DSM 45069</name>
    <dbReference type="NCBI Taxonomy" id="1265311"/>
    <lineage>
        <taxon>Bacteria</taxon>
        <taxon>Bacillati</taxon>
        <taxon>Actinomycetota</taxon>
        <taxon>Actinomycetes</taxon>
        <taxon>Mycobacteriales</taxon>
        <taxon>Mycobacteriaceae</taxon>
        <taxon>Mycobacterium</taxon>
        <taxon>Mycobacterium avium complex (MAC)</taxon>
    </lineage>
</organism>
<evidence type="ECO:0000256" key="1">
    <source>
        <dbReference type="ARBA" id="ARBA00006432"/>
    </source>
</evidence>
<gene>
    <name evidence="5" type="ORF">BST14_03945</name>
</gene>
<dbReference type="InterPro" id="IPR000873">
    <property type="entry name" value="AMP-dep_synth/lig_dom"/>
</dbReference>
<proteinExistence type="inferred from homology"/>
<dbReference type="Proteomes" id="UP000192707">
    <property type="component" value="Unassembled WGS sequence"/>
</dbReference>
<reference evidence="5 6" key="1">
    <citation type="submission" date="2016-12" db="EMBL/GenBank/DDBJ databases">
        <title>The new phylogeny of genus Mycobacterium.</title>
        <authorList>
            <person name="Tortoli E."/>
            <person name="Trovato A."/>
            <person name="Cirillo D.M."/>
        </authorList>
    </citation>
    <scope>NUCLEOTIDE SEQUENCE [LARGE SCALE GENOMIC DNA]</scope>
    <source>
        <strain evidence="5 6">DSM 45069</strain>
    </source>
</reference>
<dbReference type="InterPro" id="IPR045851">
    <property type="entry name" value="AMP-bd_C_sf"/>
</dbReference>
<dbReference type="PROSITE" id="PS00455">
    <property type="entry name" value="AMP_BINDING"/>
    <property type="match status" value="1"/>
</dbReference>
<comment type="similarity">
    <text evidence="1">Belongs to the ATP-dependent AMP-binding enzyme family.</text>
</comment>
<evidence type="ECO:0000259" key="4">
    <source>
        <dbReference type="Pfam" id="PF13193"/>
    </source>
</evidence>
<dbReference type="GO" id="GO:0031956">
    <property type="term" value="F:medium-chain fatty acid-CoA ligase activity"/>
    <property type="evidence" value="ECO:0007669"/>
    <property type="project" value="TreeGrafter"/>
</dbReference>
<dbReference type="PANTHER" id="PTHR43201:SF5">
    <property type="entry name" value="MEDIUM-CHAIN ACYL-COA LIGASE ACSF2, MITOCHONDRIAL"/>
    <property type="match status" value="1"/>
</dbReference>